<dbReference type="CDD" id="cd13277">
    <property type="entry name" value="PH_Bem3"/>
    <property type="match status" value="1"/>
</dbReference>
<dbReference type="Pfam" id="PF00169">
    <property type="entry name" value="PH"/>
    <property type="match status" value="1"/>
</dbReference>
<dbReference type="InterPro" id="IPR050729">
    <property type="entry name" value="Rho-GAP"/>
</dbReference>
<feature type="region of interest" description="Disordered" evidence="3">
    <location>
        <begin position="129"/>
        <end position="220"/>
    </location>
</feature>
<dbReference type="GO" id="GO:0035091">
    <property type="term" value="F:phosphatidylinositol binding"/>
    <property type="evidence" value="ECO:0007669"/>
    <property type="project" value="InterPro"/>
</dbReference>
<dbReference type="GO" id="GO:0005096">
    <property type="term" value="F:GTPase activator activity"/>
    <property type="evidence" value="ECO:0007669"/>
    <property type="project" value="UniProtKB-KW"/>
</dbReference>
<dbReference type="PROSITE" id="PS50195">
    <property type="entry name" value="PX"/>
    <property type="match status" value="1"/>
</dbReference>
<organism evidence="7">
    <name type="scientific">Rhizopus microsporus var. microsporus</name>
    <dbReference type="NCBI Taxonomy" id="86635"/>
    <lineage>
        <taxon>Eukaryota</taxon>
        <taxon>Fungi</taxon>
        <taxon>Fungi incertae sedis</taxon>
        <taxon>Mucoromycota</taxon>
        <taxon>Mucoromycotina</taxon>
        <taxon>Mucoromycetes</taxon>
        <taxon>Mucorales</taxon>
        <taxon>Mucorineae</taxon>
        <taxon>Rhizopodaceae</taxon>
        <taxon>Rhizopus</taxon>
    </lineage>
</organism>
<feature type="region of interest" description="Disordered" evidence="3">
    <location>
        <begin position="564"/>
        <end position="657"/>
    </location>
</feature>
<keyword evidence="1" id="KW-0343">GTPase activation</keyword>
<sequence length="1029" mass="115545">MSLTYGQDEVSHLRSQNDQLWKIIEKQRVMIQNLQKENARLSADRDGLLDKVNSLEKEMIRKQRVTSLLISPQTLKEIAEADDASVATPSETSPVELPPLSPMPPPRSPYRPLKERVDAVFLQNEPEDIIHGRSSPGSPAPGPHSPTQVIRKDSAPLPSNNKIIVPTPSKSSSSLDRRQHQRESMMPPARAALEHDPTMRAASPPPATPSIRTTRSKRESAVLHRANSDIQQSMKNMSTPNLPTYEKPDDEPKQDNTSFMRNMANIHIKLVGSNIKPNDKGKEVISFIIAIGSLGHQDEFEEKWRVEKLYSDFLTLDSKLKAQRSNRSATARIGKLPDKALFSNNAPSKVDQRKIALEQYLQHIVALPLENTSHLCEFLSTNIVDTVKHQIPGHKEGYLTKRGKNFGGWKTRYFVLNDNVLEYYESKEGNQLGSIRLTNAQIGRQMPGTTPAAEEYNNIYRHAFLIVEQRKTGSSHFVRHILCANSDDDRDEWVQALTQNIQLEDNFKPHKKKSSEKPRKLSKGEIRTVSAQPMSQVKLDNAADMEKFNAVVPAVNVHPEENGGLNIPNQPTPSISSESSDSLPTTWGSMTDMPRPSLDHSRTLHAPRPPIVRRSSMGNLITEGKKQEHHSSRPQRAASPTIITTVASDDVDNEKKARNKAHRMTFWGKKMFSSNSNSSADQQQLLRSSSSTTTNNGESDMKLSQSNSSSTSNSSSGFRGFLSRSSHEQAERQKSKQQEEAKSAKQVFGVPLDVAVRISRINEGYELPAIVYRCIEYLDAMNAVMEEGLYRLSGSNATMKALKERFNQEGDVNLLASKNEYDVHVVAGLLKMWLRELPTSVLTREHRTEFLHVIVNELGRLVSLLPLSNYTLLRALTAHLIRVVQHSDVNKMTMRNVSIVFSPTLGIPPTIFNLFMSEFEYIFWTTENGDAAPRMIEDEEEEAKKPAPALSRKTTLRLVREEHGRSNRNSVNYMDGAPNAIVDLEKNMDGKCICNYTANVTNMQVGPPVLDEDEEVDDLTIYDTSDQRI</sequence>
<dbReference type="InterPro" id="IPR001683">
    <property type="entry name" value="PX_dom"/>
</dbReference>
<feature type="coiled-coil region" evidence="2">
    <location>
        <begin position="24"/>
        <end position="58"/>
    </location>
</feature>
<protein>
    <submittedName>
        <fullName evidence="7">RhoGAP-domain-containing protein</fullName>
    </submittedName>
</protein>
<dbReference type="Gene3D" id="1.10.555.10">
    <property type="entry name" value="Rho GTPase activation protein"/>
    <property type="match status" value="1"/>
</dbReference>
<feature type="compositionally biased region" description="Basic and acidic residues" evidence="3">
    <location>
        <begin position="725"/>
        <end position="743"/>
    </location>
</feature>
<evidence type="ECO:0000259" key="5">
    <source>
        <dbReference type="PROSITE" id="PS50195"/>
    </source>
</evidence>
<evidence type="ECO:0000256" key="2">
    <source>
        <dbReference type="SAM" id="Coils"/>
    </source>
</evidence>
<dbReference type="InterPro" id="IPR008936">
    <property type="entry name" value="Rho_GTPase_activation_prot"/>
</dbReference>
<name>A0A1X0QRY0_RHIZD</name>
<evidence type="ECO:0000259" key="4">
    <source>
        <dbReference type="PROSITE" id="PS50003"/>
    </source>
</evidence>
<dbReference type="InterPro" id="IPR000198">
    <property type="entry name" value="RhoGAP_dom"/>
</dbReference>
<feature type="region of interest" description="Disordered" evidence="3">
    <location>
        <begin position="504"/>
        <end position="524"/>
    </location>
</feature>
<dbReference type="SUPFAM" id="SSF50729">
    <property type="entry name" value="PH domain-like"/>
    <property type="match status" value="1"/>
</dbReference>
<feature type="region of interest" description="Disordered" evidence="3">
    <location>
        <begin position="80"/>
        <end position="111"/>
    </location>
</feature>
<feature type="domain" description="PX" evidence="5">
    <location>
        <begin position="265"/>
        <end position="386"/>
    </location>
</feature>
<dbReference type="OrthoDB" id="185175at2759"/>
<feature type="compositionally biased region" description="Polar residues" evidence="3">
    <location>
        <begin position="157"/>
        <end position="174"/>
    </location>
</feature>
<proteinExistence type="predicted"/>
<dbReference type="GO" id="GO:0007165">
    <property type="term" value="P:signal transduction"/>
    <property type="evidence" value="ECO:0007669"/>
    <property type="project" value="InterPro"/>
</dbReference>
<evidence type="ECO:0000256" key="1">
    <source>
        <dbReference type="ARBA" id="ARBA00022468"/>
    </source>
</evidence>
<dbReference type="GO" id="GO:0005737">
    <property type="term" value="C:cytoplasm"/>
    <property type="evidence" value="ECO:0007669"/>
    <property type="project" value="TreeGrafter"/>
</dbReference>
<dbReference type="InterPro" id="IPR011993">
    <property type="entry name" value="PH-like_dom_sf"/>
</dbReference>
<dbReference type="PANTHER" id="PTHR23176">
    <property type="entry name" value="RHO/RAC/CDC GTPASE-ACTIVATING PROTEIN"/>
    <property type="match status" value="1"/>
</dbReference>
<evidence type="ECO:0000259" key="6">
    <source>
        <dbReference type="PROSITE" id="PS50238"/>
    </source>
</evidence>
<reference evidence="7" key="1">
    <citation type="journal article" date="2016" name="Proc. Natl. Acad. Sci. U.S.A.">
        <title>Lipid metabolic changes in an early divergent fungus govern the establishment of a mutualistic symbiosis with endobacteria.</title>
        <authorList>
            <person name="Lastovetsky O.A."/>
            <person name="Gaspar M.L."/>
            <person name="Mondo S.J."/>
            <person name="LaButti K.M."/>
            <person name="Sandor L."/>
            <person name="Grigoriev I.V."/>
            <person name="Henry S.A."/>
            <person name="Pawlowska T.E."/>
        </authorList>
    </citation>
    <scope>NUCLEOTIDE SEQUENCE [LARGE SCALE GENOMIC DNA]</scope>
    <source>
        <strain evidence="7">ATCC 52814</strain>
    </source>
</reference>
<feature type="compositionally biased region" description="Basic and acidic residues" evidence="3">
    <location>
        <begin position="515"/>
        <end position="524"/>
    </location>
</feature>
<evidence type="ECO:0000256" key="3">
    <source>
        <dbReference type="SAM" id="MobiDB-lite"/>
    </source>
</evidence>
<feature type="compositionally biased region" description="Pro residues" evidence="3">
    <location>
        <begin position="96"/>
        <end position="109"/>
    </location>
</feature>
<dbReference type="EMBL" id="KV922047">
    <property type="protein sequence ID" value="ORE02491.1"/>
    <property type="molecule type" value="Genomic_DNA"/>
</dbReference>
<evidence type="ECO:0000313" key="7">
    <source>
        <dbReference type="EMBL" id="ORE02491.1"/>
    </source>
</evidence>
<feature type="region of interest" description="Disordered" evidence="3">
    <location>
        <begin position="671"/>
        <end position="743"/>
    </location>
</feature>
<dbReference type="AlphaFoldDB" id="A0A1X0QRY0"/>
<feature type="domain" description="PH" evidence="4">
    <location>
        <begin position="392"/>
        <end position="502"/>
    </location>
</feature>
<dbReference type="InterPro" id="IPR001849">
    <property type="entry name" value="PH_domain"/>
</dbReference>
<dbReference type="Pfam" id="PF00620">
    <property type="entry name" value="RhoGAP"/>
    <property type="match status" value="1"/>
</dbReference>
<dbReference type="Proteomes" id="UP000242414">
    <property type="component" value="Unassembled WGS sequence"/>
</dbReference>
<dbReference type="SMART" id="SM00324">
    <property type="entry name" value="RhoGAP"/>
    <property type="match status" value="1"/>
</dbReference>
<dbReference type="SUPFAM" id="SSF64268">
    <property type="entry name" value="PX domain"/>
    <property type="match status" value="1"/>
</dbReference>
<dbReference type="Pfam" id="PF00787">
    <property type="entry name" value="PX"/>
    <property type="match status" value="1"/>
</dbReference>
<dbReference type="SMART" id="SM00233">
    <property type="entry name" value="PH"/>
    <property type="match status" value="1"/>
</dbReference>
<dbReference type="Gene3D" id="2.30.29.30">
    <property type="entry name" value="Pleckstrin-homology domain (PH domain)/Phosphotyrosine-binding domain (PTB)"/>
    <property type="match status" value="1"/>
</dbReference>
<dbReference type="SMART" id="SM00312">
    <property type="entry name" value="PX"/>
    <property type="match status" value="1"/>
</dbReference>
<dbReference type="CDD" id="cd06093">
    <property type="entry name" value="PX_domain"/>
    <property type="match status" value="1"/>
</dbReference>
<feature type="compositionally biased region" description="Low complexity" evidence="3">
    <location>
        <begin position="572"/>
        <end position="586"/>
    </location>
</feature>
<gene>
    <name evidence="7" type="ORF">BCV72DRAFT_297700</name>
</gene>
<dbReference type="SUPFAM" id="SSF48350">
    <property type="entry name" value="GTPase activation domain, GAP"/>
    <property type="match status" value="1"/>
</dbReference>
<dbReference type="PANTHER" id="PTHR23176:SF129">
    <property type="entry name" value="RHO GTPASE ACTIVATING PROTEIN AT 16F, ISOFORM E-RELATED"/>
    <property type="match status" value="1"/>
</dbReference>
<keyword evidence="2" id="KW-0175">Coiled coil</keyword>
<dbReference type="PROSITE" id="PS50238">
    <property type="entry name" value="RHOGAP"/>
    <property type="match status" value="1"/>
</dbReference>
<dbReference type="InterPro" id="IPR036871">
    <property type="entry name" value="PX_dom_sf"/>
</dbReference>
<dbReference type="PROSITE" id="PS50003">
    <property type="entry name" value="PH_DOMAIN"/>
    <property type="match status" value="1"/>
</dbReference>
<dbReference type="Gene3D" id="3.30.1520.10">
    <property type="entry name" value="Phox-like domain"/>
    <property type="match status" value="1"/>
</dbReference>
<feature type="domain" description="Rho-GAP" evidence="6">
    <location>
        <begin position="750"/>
        <end position="943"/>
    </location>
</feature>
<accession>A0A1X0QRY0</accession>
<feature type="compositionally biased region" description="Low complexity" evidence="3">
    <location>
        <begin position="704"/>
        <end position="724"/>
    </location>
</feature>
<dbReference type="VEuPathDB" id="FungiDB:BCV72DRAFT_297700"/>